<accession>A0ABY5ZAA2</accession>
<feature type="transmembrane region" description="Helical" evidence="1">
    <location>
        <begin position="61"/>
        <end position="81"/>
    </location>
</feature>
<feature type="transmembrane region" description="Helical" evidence="1">
    <location>
        <begin position="93"/>
        <end position="112"/>
    </location>
</feature>
<evidence type="ECO:0000313" key="3">
    <source>
        <dbReference type="EMBL" id="UWZ38966.1"/>
    </source>
</evidence>
<evidence type="ECO:0000256" key="1">
    <source>
        <dbReference type="SAM" id="Phobius"/>
    </source>
</evidence>
<evidence type="ECO:0000313" key="4">
    <source>
        <dbReference type="Proteomes" id="UP001058271"/>
    </source>
</evidence>
<proteinExistence type="predicted"/>
<dbReference type="Proteomes" id="UP001058271">
    <property type="component" value="Chromosome"/>
</dbReference>
<keyword evidence="1" id="KW-0812">Transmembrane</keyword>
<feature type="domain" description="SPW repeat-containing integral membrane" evidence="2">
    <location>
        <begin position="65"/>
        <end position="160"/>
    </location>
</feature>
<dbReference type="InterPro" id="IPR005530">
    <property type="entry name" value="SPW"/>
</dbReference>
<dbReference type="Pfam" id="PF03779">
    <property type="entry name" value="SPW"/>
    <property type="match status" value="1"/>
</dbReference>
<dbReference type="EMBL" id="CP073721">
    <property type="protein sequence ID" value="UWZ38966.1"/>
    <property type="molecule type" value="Genomic_DNA"/>
</dbReference>
<keyword evidence="1" id="KW-0472">Membrane</keyword>
<reference evidence="3" key="1">
    <citation type="submission" date="2021-04" db="EMBL/GenBank/DDBJ databases">
        <title>Biosynthetic gene clusters of Dactylosporangioum roseum.</title>
        <authorList>
            <person name="Hartkoorn R.C."/>
            <person name="Beaudoing E."/>
            <person name="Hot D."/>
            <person name="Moureu S."/>
        </authorList>
    </citation>
    <scope>NUCLEOTIDE SEQUENCE</scope>
    <source>
        <strain evidence="3">NRRL B-16295</strain>
    </source>
</reference>
<dbReference type="RefSeq" id="WP_260728361.1">
    <property type="nucleotide sequence ID" value="NZ_BAAABS010000041.1"/>
</dbReference>
<keyword evidence="1" id="KW-1133">Transmembrane helix</keyword>
<gene>
    <name evidence="3" type="ORF">Drose_12505</name>
</gene>
<feature type="transmembrane region" description="Helical" evidence="1">
    <location>
        <begin position="119"/>
        <end position="137"/>
    </location>
</feature>
<feature type="transmembrane region" description="Helical" evidence="1">
    <location>
        <begin position="149"/>
        <end position="172"/>
    </location>
</feature>
<keyword evidence="4" id="KW-1185">Reference proteome</keyword>
<organism evidence="3 4">
    <name type="scientific">Dactylosporangium roseum</name>
    <dbReference type="NCBI Taxonomy" id="47989"/>
    <lineage>
        <taxon>Bacteria</taxon>
        <taxon>Bacillati</taxon>
        <taxon>Actinomycetota</taxon>
        <taxon>Actinomycetes</taxon>
        <taxon>Micromonosporales</taxon>
        <taxon>Micromonosporaceae</taxon>
        <taxon>Dactylosporangium</taxon>
    </lineage>
</organism>
<protein>
    <submittedName>
        <fullName evidence="3">SPW repeat protein</fullName>
    </submittedName>
</protein>
<sequence>MCEPANIPAVGGVAEELHRTTQMRFRRYVMSDVSEYREISEHPDVAEMRQRYERITASSQATVIDGLVLLAGAWLAISPWIVHFNTSAPSVMINNLILGVLVAVMALGLTWTPARMYRLSWAMVAVGIWVIIVPFVTRQVNAGVVWTNAVTGGVTVLLGLAAMGTLLSTAMASNRSTLARQR</sequence>
<name>A0ABY5ZAA2_9ACTN</name>
<evidence type="ECO:0000259" key="2">
    <source>
        <dbReference type="Pfam" id="PF03779"/>
    </source>
</evidence>